<keyword evidence="1" id="KW-0472">Membrane</keyword>
<feature type="transmembrane region" description="Helical" evidence="1">
    <location>
        <begin position="138"/>
        <end position="158"/>
    </location>
</feature>
<dbReference type="EMBL" id="CP002573">
    <property type="protein sequence ID" value="AEK57228.1"/>
    <property type="molecule type" value="Genomic_DNA"/>
</dbReference>
<organism evidence="2 3">
    <name type="scientific">Acidithiobacillus caldus (strain SM-1)</name>
    <dbReference type="NCBI Taxonomy" id="990288"/>
    <lineage>
        <taxon>Bacteria</taxon>
        <taxon>Pseudomonadati</taxon>
        <taxon>Pseudomonadota</taxon>
        <taxon>Acidithiobacillia</taxon>
        <taxon>Acidithiobacillales</taxon>
        <taxon>Acidithiobacillaceae</taxon>
        <taxon>Acidithiobacillus</taxon>
    </lineage>
</organism>
<dbReference type="HOGENOM" id="CLU_1113947_0_0_6"/>
<accession>F9ZMB4</accession>
<gene>
    <name evidence="2" type="ordered locus">Atc_0578</name>
</gene>
<name>F9ZMB4_ACICS</name>
<proteinExistence type="predicted"/>
<feature type="transmembrane region" description="Helical" evidence="1">
    <location>
        <begin position="78"/>
        <end position="99"/>
    </location>
</feature>
<reference evidence="2 3" key="1">
    <citation type="journal article" date="2011" name="J. Genet. Genomics">
        <title>Unraveling the Acidithiobacillus caldus complete genome and its central metabolisms for carbon assimilation.</title>
        <authorList>
            <person name="You X.Y."/>
            <person name="Guo X."/>
            <person name="Zheng H.J."/>
            <person name="Zhang M.J."/>
            <person name="Liu L.J."/>
            <person name="Zhu Y.Q."/>
            <person name="Zhu B."/>
            <person name="Wang S.Y."/>
            <person name="Zhao G.P."/>
            <person name="Poetsch A."/>
            <person name="Jiang C.Y."/>
            <person name="Liu S.J."/>
        </authorList>
    </citation>
    <scope>NUCLEOTIDE SEQUENCE [LARGE SCALE GENOMIC DNA]</scope>
    <source>
        <strain evidence="2 3">SM-1</strain>
    </source>
</reference>
<dbReference type="Proteomes" id="UP000006135">
    <property type="component" value="Chromosome"/>
</dbReference>
<feature type="transmembrane region" description="Helical" evidence="1">
    <location>
        <begin position="204"/>
        <end position="226"/>
    </location>
</feature>
<evidence type="ECO:0000313" key="2">
    <source>
        <dbReference type="EMBL" id="AEK57228.1"/>
    </source>
</evidence>
<feature type="transmembrane region" description="Helical" evidence="1">
    <location>
        <begin position="27"/>
        <end position="57"/>
    </location>
</feature>
<keyword evidence="1" id="KW-0812">Transmembrane</keyword>
<dbReference type="STRING" id="990288.Atc_0578"/>
<dbReference type="KEGG" id="acu:Atc_0578"/>
<evidence type="ECO:0000313" key="3">
    <source>
        <dbReference type="Proteomes" id="UP000006135"/>
    </source>
</evidence>
<keyword evidence="1" id="KW-1133">Transmembrane helix</keyword>
<evidence type="ECO:0000256" key="1">
    <source>
        <dbReference type="SAM" id="Phobius"/>
    </source>
</evidence>
<protein>
    <submittedName>
        <fullName evidence="2">Uncharacterized protein</fullName>
    </submittedName>
</protein>
<keyword evidence="3" id="KW-1185">Reference proteome</keyword>
<dbReference type="AlphaFoldDB" id="F9ZMB4"/>
<sequence>MGWQWVSRMASWVEGGAAIVAARPRAWALFALSALALAAIPFPSWLMDAVAPIGLLFGLRLAGRCEGEEYSAAQLRHALEVAVLWGMLLAVFGMLFSFGQDTVMLAALLAGVDGHWQMPVSGGLLDWWFGLGERLSDLALMPYFWFSPAFFGVALALHKGHGWIESEVETTLALIFRPEVRDPLIALWATVLLSNLFLPEFSQVWLGLLVWVLGPPIVFVAYQDIFANKRKPPRKRQTVRKTSAFAQPVLRPVRAKG</sequence>